<dbReference type="EMBL" id="JBBCAQ010000034">
    <property type="protein sequence ID" value="KAK7580015.1"/>
    <property type="molecule type" value="Genomic_DNA"/>
</dbReference>
<comment type="caution">
    <text evidence="1">The sequence shown here is derived from an EMBL/GenBank/DDBJ whole genome shotgun (WGS) entry which is preliminary data.</text>
</comment>
<name>A0AAN9Y1U0_9HEMI</name>
<evidence type="ECO:0000313" key="1">
    <source>
        <dbReference type="EMBL" id="KAK7580015.1"/>
    </source>
</evidence>
<dbReference type="Proteomes" id="UP001367676">
    <property type="component" value="Unassembled WGS sequence"/>
</dbReference>
<sequence>MDSDTKPRESRLAANRENLCPFKKSQIGTKRRNIEGGRQRAACGKCTNLQNARALIDIGSTSMDDGEKEIEDCAARRRYFFEQGLLGGWKRGVFDGWLGDGCKNVRRVVNRSHGFERWNLGILRHK</sequence>
<organism evidence="1 2">
    <name type="scientific">Parthenolecanium corni</name>
    <dbReference type="NCBI Taxonomy" id="536013"/>
    <lineage>
        <taxon>Eukaryota</taxon>
        <taxon>Metazoa</taxon>
        <taxon>Ecdysozoa</taxon>
        <taxon>Arthropoda</taxon>
        <taxon>Hexapoda</taxon>
        <taxon>Insecta</taxon>
        <taxon>Pterygota</taxon>
        <taxon>Neoptera</taxon>
        <taxon>Paraneoptera</taxon>
        <taxon>Hemiptera</taxon>
        <taxon>Sternorrhyncha</taxon>
        <taxon>Coccoidea</taxon>
        <taxon>Coccidae</taxon>
        <taxon>Parthenolecanium</taxon>
    </lineage>
</organism>
<dbReference type="AlphaFoldDB" id="A0AAN9Y1U0"/>
<reference evidence="1 2" key="1">
    <citation type="submission" date="2024-03" db="EMBL/GenBank/DDBJ databases">
        <title>Adaptation during the transition from Ophiocordyceps entomopathogen to insect associate is accompanied by gene loss and intensified selection.</title>
        <authorList>
            <person name="Ward C.M."/>
            <person name="Onetto C.A."/>
            <person name="Borneman A.R."/>
        </authorList>
    </citation>
    <scope>NUCLEOTIDE SEQUENCE [LARGE SCALE GENOMIC DNA]</scope>
    <source>
        <strain evidence="1">AWRI1</strain>
        <tissue evidence="1">Single Adult Female</tissue>
    </source>
</reference>
<gene>
    <name evidence="1" type="ORF">V9T40_000644</name>
</gene>
<accession>A0AAN9Y1U0</accession>
<evidence type="ECO:0000313" key="2">
    <source>
        <dbReference type="Proteomes" id="UP001367676"/>
    </source>
</evidence>
<proteinExistence type="predicted"/>
<keyword evidence="2" id="KW-1185">Reference proteome</keyword>
<protein>
    <submittedName>
        <fullName evidence="1">Uncharacterized protein</fullName>
    </submittedName>
</protein>